<name>X0UPX4_9ZZZZ</name>
<keyword evidence="2" id="KW-0489">Methyltransferase</keyword>
<evidence type="ECO:0000256" key="2">
    <source>
        <dbReference type="ARBA" id="ARBA00022603"/>
    </source>
</evidence>
<feature type="domain" description="Pterin-binding" evidence="7">
    <location>
        <begin position="1"/>
        <end position="265"/>
    </location>
</feature>
<keyword evidence="4" id="KW-0808">Transferase</keyword>
<dbReference type="InterPro" id="IPR011005">
    <property type="entry name" value="Dihydropteroate_synth-like_sf"/>
</dbReference>
<evidence type="ECO:0000256" key="4">
    <source>
        <dbReference type="ARBA" id="ARBA00022679"/>
    </source>
</evidence>
<dbReference type="GO" id="GO:0050667">
    <property type="term" value="P:homocysteine metabolic process"/>
    <property type="evidence" value="ECO:0007669"/>
    <property type="project" value="TreeGrafter"/>
</dbReference>
<dbReference type="EMBL" id="BARS01015442">
    <property type="protein sequence ID" value="GAF90510.1"/>
    <property type="molecule type" value="Genomic_DNA"/>
</dbReference>
<dbReference type="GO" id="GO:0005829">
    <property type="term" value="C:cytosol"/>
    <property type="evidence" value="ECO:0007669"/>
    <property type="project" value="TreeGrafter"/>
</dbReference>
<dbReference type="Pfam" id="PF00809">
    <property type="entry name" value="Pterin_bind"/>
    <property type="match status" value="1"/>
</dbReference>
<organism evidence="8">
    <name type="scientific">marine sediment metagenome</name>
    <dbReference type="NCBI Taxonomy" id="412755"/>
    <lineage>
        <taxon>unclassified sequences</taxon>
        <taxon>metagenomes</taxon>
        <taxon>ecological metagenomes</taxon>
    </lineage>
</organism>
<dbReference type="NCBIfam" id="NF005719">
    <property type="entry name" value="PRK07535.1"/>
    <property type="match status" value="1"/>
</dbReference>
<dbReference type="GO" id="GO:0008705">
    <property type="term" value="F:methionine synthase activity"/>
    <property type="evidence" value="ECO:0007669"/>
    <property type="project" value="TreeGrafter"/>
</dbReference>
<dbReference type="PANTHER" id="PTHR45833:SF1">
    <property type="entry name" value="METHIONINE SYNTHASE"/>
    <property type="match status" value="1"/>
</dbReference>
<keyword evidence="6" id="KW-0170">Cobalt</keyword>
<reference evidence="8" key="1">
    <citation type="journal article" date="2014" name="Front. Microbiol.">
        <title>High frequency of phylogenetically diverse reductive dehalogenase-homologous genes in deep subseafloor sedimentary metagenomes.</title>
        <authorList>
            <person name="Kawai M."/>
            <person name="Futagami T."/>
            <person name="Toyoda A."/>
            <person name="Takaki Y."/>
            <person name="Nishi S."/>
            <person name="Hori S."/>
            <person name="Arai W."/>
            <person name="Tsubouchi T."/>
            <person name="Morono Y."/>
            <person name="Uchiyama I."/>
            <person name="Ito T."/>
            <person name="Fujiyama A."/>
            <person name="Inagaki F."/>
            <person name="Takami H."/>
        </authorList>
    </citation>
    <scope>NUCLEOTIDE SEQUENCE</scope>
    <source>
        <strain evidence="8">Expedition CK06-06</strain>
    </source>
</reference>
<sequence length="265" mass="28249">MLVVGERINTTRKRINEAVRDRDARRIVAEAKRQVAAGADYVDVNAGTSVAREADDLKWLVETVQGAVDAPLCLDSANPRALKFALALADRTPMVNSITGEAARKDEILPLVLESGAAVVALLMDDSGMPEDARGRLEVAEKLIPELEQAGVPRDRVHVDPLVRPVSTDISQGQAVLETVREVMAGWEGVHTICGLSNISFGLPARNALNTAFLALMIHAGLDGAIIDPTEGGMTGAIAAAEALVGRDDFCMRYIEAHRAGRLGV</sequence>
<protein>
    <recommendedName>
        <fullName evidence="7">Pterin-binding domain-containing protein</fullName>
    </recommendedName>
</protein>
<dbReference type="InterPro" id="IPR050554">
    <property type="entry name" value="Met_Synthase/Corrinoid"/>
</dbReference>
<dbReference type="GO" id="GO:0046872">
    <property type="term" value="F:metal ion binding"/>
    <property type="evidence" value="ECO:0007669"/>
    <property type="project" value="UniProtKB-KW"/>
</dbReference>
<comment type="similarity">
    <text evidence="1">Belongs to the vitamin-B12 dependent methionine synthase family.</text>
</comment>
<dbReference type="Gene3D" id="3.20.20.20">
    <property type="entry name" value="Dihydropteroate synthase-like"/>
    <property type="match status" value="1"/>
</dbReference>
<dbReference type="AlphaFoldDB" id="X0UPX4"/>
<evidence type="ECO:0000256" key="6">
    <source>
        <dbReference type="ARBA" id="ARBA00023285"/>
    </source>
</evidence>
<keyword evidence="5" id="KW-0479">Metal-binding</keyword>
<dbReference type="PROSITE" id="PS50972">
    <property type="entry name" value="PTERIN_BINDING"/>
    <property type="match status" value="1"/>
</dbReference>
<keyword evidence="3" id="KW-0846">Cobalamin</keyword>
<gene>
    <name evidence="8" type="ORF">S01H1_25552</name>
</gene>
<dbReference type="SUPFAM" id="SSF51717">
    <property type="entry name" value="Dihydropteroate synthetase-like"/>
    <property type="match status" value="1"/>
</dbReference>
<evidence type="ECO:0000259" key="7">
    <source>
        <dbReference type="PROSITE" id="PS50972"/>
    </source>
</evidence>
<comment type="caution">
    <text evidence="8">The sequence shown here is derived from an EMBL/GenBank/DDBJ whole genome shotgun (WGS) entry which is preliminary data.</text>
</comment>
<proteinExistence type="inferred from homology"/>
<dbReference type="GO" id="GO:0032259">
    <property type="term" value="P:methylation"/>
    <property type="evidence" value="ECO:0007669"/>
    <property type="project" value="UniProtKB-KW"/>
</dbReference>
<dbReference type="InterPro" id="IPR000489">
    <property type="entry name" value="Pterin-binding_dom"/>
</dbReference>
<accession>X0UPX4</accession>
<evidence type="ECO:0000313" key="8">
    <source>
        <dbReference type="EMBL" id="GAF90510.1"/>
    </source>
</evidence>
<evidence type="ECO:0000256" key="1">
    <source>
        <dbReference type="ARBA" id="ARBA00010398"/>
    </source>
</evidence>
<dbReference type="PANTHER" id="PTHR45833">
    <property type="entry name" value="METHIONINE SYNTHASE"/>
    <property type="match status" value="1"/>
</dbReference>
<evidence type="ECO:0000256" key="5">
    <source>
        <dbReference type="ARBA" id="ARBA00022723"/>
    </source>
</evidence>
<evidence type="ECO:0000256" key="3">
    <source>
        <dbReference type="ARBA" id="ARBA00022628"/>
    </source>
</evidence>
<dbReference type="GO" id="GO:0046653">
    <property type="term" value="P:tetrahydrofolate metabolic process"/>
    <property type="evidence" value="ECO:0007669"/>
    <property type="project" value="TreeGrafter"/>
</dbReference>
<dbReference type="GO" id="GO:0031419">
    <property type="term" value="F:cobalamin binding"/>
    <property type="evidence" value="ECO:0007669"/>
    <property type="project" value="UniProtKB-KW"/>
</dbReference>